<dbReference type="Proteomes" id="UP000366872">
    <property type="component" value="Unassembled WGS sequence"/>
</dbReference>
<accession>A0A6C2U0R0</accession>
<reference evidence="2 3" key="1">
    <citation type="submission" date="2019-04" db="EMBL/GenBank/DDBJ databases">
        <authorList>
            <person name="Van Vliet M D."/>
        </authorList>
    </citation>
    <scope>NUCLEOTIDE SEQUENCE [LARGE SCALE GENOMIC DNA]</scope>
    <source>
        <strain evidence="2 3">F1</strain>
    </source>
</reference>
<feature type="chain" id="PRO_5025489660" evidence="1">
    <location>
        <begin position="23"/>
        <end position="469"/>
    </location>
</feature>
<organism evidence="2 3">
    <name type="scientific">Pontiella desulfatans</name>
    <dbReference type="NCBI Taxonomy" id="2750659"/>
    <lineage>
        <taxon>Bacteria</taxon>
        <taxon>Pseudomonadati</taxon>
        <taxon>Kiritimatiellota</taxon>
        <taxon>Kiritimatiellia</taxon>
        <taxon>Kiritimatiellales</taxon>
        <taxon>Pontiellaceae</taxon>
        <taxon>Pontiella</taxon>
    </lineage>
</organism>
<name>A0A6C2U0R0_PONDE</name>
<sequence length="469" mass="53452">MVKMKQWISQLGLLLFVLPLKAAEPAPMQMSICPAITTGQKADAETVFRCFEDLFEHRLDEWSYVAENLSQFKFYSTPMGRLCRGEPELLRTIMQRLSELNLGVGIEVGIRHGHENLISRLLDPITEAGGRVDFLVTDNVFIKSQGWAKEEYNWSYEEAVERYATFVAGVKEKYPNIKIGMIEAAFRFYWEDPEQFPPEGNPKKSQGDLKELLLDVMKACEEKGTKLDMFQPEYSYQRIENTRNGWGKLKAMEQFCRSNGMDFIFLFNDHEGGNVSNQAFYEGVIHCLQQVQKHDLRPTMGTIQSWYKHPTVELPEDEPYTFMNLARDFIHTHKGKPLPPKFRVVATSLGGAQMVLADRKNRPLKVKVFSVYEEAAVLLDLKSGAQRKIAFELLAPESVEQLRAAKNEVGKAGYVVELVDKQGRSMNCVVLSVAEQQVKVRPADREAVRDIPLSALSPQSIDLLDFLEK</sequence>
<dbReference type="RefSeq" id="WP_136079115.1">
    <property type="nucleotide sequence ID" value="NZ_CAAHFG010000001.1"/>
</dbReference>
<keyword evidence="1" id="KW-0732">Signal</keyword>
<proteinExistence type="predicted"/>
<protein>
    <submittedName>
        <fullName evidence="2">Uncharacterized protein</fullName>
    </submittedName>
</protein>
<evidence type="ECO:0000256" key="1">
    <source>
        <dbReference type="SAM" id="SignalP"/>
    </source>
</evidence>
<dbReference type="EMBL" id="CAAHFG010000001">
    <property type="protein sequence ID" value="VGO13548.1"/>
    <property type="molecule type" value="Genomic_DNA"/>
</dbReference>
<keyword evidence="3" id="KW-1185">Reference proteome</keyword>
<feature type="signal peptide" evidence="1">
    <location>
        <begin position="1"/>
        <end position="22"/>
    </location>
</feature>
<dbReference type="AlphaFoldDB" id="A0A6C2U0R0"/>
<gene>
    <name evidence="2" type="ORF">PDESU_02105</name>
</gene>
<evidence type="ECO:0000313" key="3">
    <source>
        <dbReference type="Proteomes" id="UP000366872"/>
    </source>
</evidence>
<evidence type="ECO:0000313" key="2">
    <source>
        <dbReference type="EMBL" id="VGO13548.1"/>
    </source>
</evidence>